<dbReference type="EMBL" id="JANBPU010000163">
    <property type="protein sequence ID" value="KAJ1915099.1"/>
    <property type="molecule type" value="Genomic_DNA"/>
</dbReference>
<keyword evidence="1" id="KW-0479">Metal-binding</keyword>
<name>A0A9W7ZY45_9FUNG</name>
<feature type="compositionally biased region" description="Low complexity" evidence="5">
    <location>
        <begin position="1447"/>
        <end position="1461"/>
    </location>
</feature>
<evidence type="ECO:0000256" key="5">
    <source>
        <dbReference type="SAM" id="MobiDB-lite"/>
    </source>
</evidence>
<feature type="compositionally biased region" description="Polar residues" evidence="5">
    <location>
        <begin position="233"/>
        <end position="244"/>
    </location>
</feature>
<dbReference type="GO" id="GO:0042594">
    <property type="term" value="P:response to starvation"/>
    <property type="evidence" value="ECO:0007669"/>
    <property type="project" value="TreeGrafter"/>
</dbReference>
<dbReference type="PANTHER" id="PTHR14596:SF72">
    <property type="entry name" value="ZINC FINGER PROTEIN MSN2-RELATED"/>
    <property type="match status" value="1"/>
</dbReference>
<feature type="region of interest" description="Disordered" evidence="5">
    <location>
        <begin position="1302"/>
        <end position="1323"/>
    </location>
</feature>
<dbReference type="SMART" id="SM00249">
    <property type="entry name" value="PHD"/>
    <property type="match status" value="4"/>
</dbReference>
<proteinExistence type="predicted"/>
<feature type="compositionally biased region" description="Basic residues" evidence="5">
    <location>
        <begin position="1308"/>
        <end position="1319"/>
    </location>
</feature>
<evidence type="ECO:0000313" key="7">
    <source>
        <dbReference type="EMBL" id="KAJ1915099.1"/>
    </source>
</evidence>
<feature type="region of interest" description="Disordered" evidence="5">
    <location>
        <begin position="343"/>
        <end position="416"/>
    </location>
</feature>
<dbReference type="Proteomes" id="UP001150538">
    <property type="component" value="Unassembled WGS sequence"/>
</dbReference>
<evidence type="ECO:0000256" key="2">
    <source>
        <dbReference type="ARBA" id="ARBA00022771"/>
    </source>
</evidence>
<feature type="region of interest" description="Disordered" evidence="5">
    <location>
        <begin position="1439"/>
        <end position="1502"/>
    </location>
</feature>
<keyword evidence="3" id="KW-0862">Zinc</keyword>
<dbReference type="SUPFAM" id="SSF57903">
    <property type="entry name" value="FYVE/PHD zinc finger"/>
    <property type="match status" value="2"/>
</dbReference>
<feature type="compositionally biased region" description="Polar residues" evidence="5">
    <location>
        <begin position="144"/>
        <end position="162"/>
    </location>
</feature>
<feature type="domain" description="PHD-type" evidence="6">
    <location>
        <begin position="514"/>
        <end position="561"/>
    </location>
</feature>
<evidence type="ECO:0000256" key="3">
    <source>
        <dbReference type="ARBA" id="ARBA00022833"/>
    </source>
</evidence>
<comment type="caution">
    <text evidence="7">The sequence shown here is derived from an EMBL/GenBank/DDBJ whole genome shotgun (WGS) entry which is preliminary data.</text>
</comment>
<organism evidence="7 8">
    <name type="scientific">Mycoemilia scoparia</name>
    <dbReference type="NCBI Taxonomy" id="417184"/>
    <lineage>
        <taxon>Eukaryota</taxon>
        <taxon>Fungi</taxon>
        <taxon>Fungi incertae sedis</taxon>
        <taxon>Zoopagomycota</taxon>
        <taxon>Kickxellomycotina</taxon>
        <taxon>Kickxellomycetes</taxon>
        <taxon>Kickxellales</taxon>
        <taxon>Kickxellaceae</taxon>
        <taxon>Mycoemilia</taxon>
    </lineage>
</organism>
<feature type="compositionally biased region" description="Basic and acidic residues" evidence="5">
    <location>
        <begin position="779"/>
        <end position="793"/>
    </location>
</feature>
<dbReference type="Pfam" id="PF00628">
    <property type="entry name" value="PHD"/>
    <property type="match status" value="1"/>
</dbReference>
<dbReference type="Gene3D" id="3.30.40.10">
    <property type="entry name" value="Zinc/RING finger domain, C3HC4 (zinc finger)"/>
    <property type="match status" value="4"/>
</dbReference>
<accession>A0A9W7ZY45</accession>
<evidence type="ECO:0000259" key="6">
    <source>
        <dbReference type="PROSITE" id="PS50016"/>
    </source>
</evidence>
<feature type="region of interest" description="Disordered" evidence="5">
    <location>
        <begin position="779"/>
        <end position="825"/>
    </location>
</feature>
<dbReference type="OrthoDB" id="787137at2759"/>
<protein>
    <recommendedName>
        <fullName evidence="6">PHD-type domain-containing protein</fullName>
    </recommendedName>
</protein>
<feature type="region of interest" description="Disordered" evidence="5">
    <location>
        <begin position="642"/>
        <end position="667"/>
    </location>
</feature>
<dbReference type="InterPro" id="IPR013083">
    <property type="entry name" value="Znf_RING/FYVE/PHD"/>
</dbReference>
<sequence>MSSSSSSSKKDDNSPAFLTDASNFVPPANGKISILHLVQCGLLREGSILTYNQHYIARVTNYGTLIPDWTHLPPDFIRPIGEQHMGSEYETPSAWATSVCKMTRAQVKAQRSLSRRESLSNSNKNSVGGNEGKFDEMAVEDENGSTNNISRRGSAPATTTKSSESRVAVNGWTACRVRLTKDDPQRLLGERLMEKDGIHFNKSDQVIEPVIALLRSELISAWQRERRSRNASESKSTTISNSAKNHGDHHNDGSDNESSSSKSGSSDSSVTSGSSDNLDHNNNNNTNISSDFVESESKYDKHGYSKSSIRGLSPETVNLSGSYVRQRKAAAVAADAISAAVNRGHHGNYNPHKTDGNSGSIPEKSSGRSGRSSSRTRGVGRKGSRKRKMSTANSKQPQQPLKSGRRASTASDHEVDDETLEILETFKKAVKKISSNDCPSALQQLTFEERLQNGLQQWNEQRIIKRSGDGSKDSLPPFQQPIVKHPELLRCTPEILQTLHRPLYLGLNNNEQHLVLCSLCCSGGNDLLLCKSCSEYYHPFCVGLTAEISINDFSCPTCSSCQACHQLDPAPSLLECDECGQNIHATCSRQKDIAENIQKYQRWVCDACLLCIECGSTINEIIEKMSPNSRNQRKASLSSASTTSYSSSHHHHNSHKNSSNSGHKGASHYTKTNIKVRWEFDFQVCGDCSDAINQAEICPLCLHTYSDDENASPMVCCDGCSCWVHVTCDSKITASVYDSLIDDEDAPYACSLCRGGDEQWPSTIVPVCLRKDGKIKIKKDPDSLDTADTDHVINRPKTTRSTTWPAQLSSGSAPHPPPAARSPSTSDAEMAGLLLCLTHSDVRFENPAIAYSIPELEKRFALPKSPTADRNSADKLFKLTRMCALCGLCGDSNAKGPYALGRLLPFELPNNTTQWAHVECVAWSWGPRSVSSLQGQQQKQQLSYTQFTDISAALQQVSSSNCGMCGRLGATVRCCAPIQCTHSSYHLPCLLLASAMNTPNTNTSGSMNLGKSPLGVPVVSREWRRALCPPHSPEFRGYLPTEGSVTSACYASMRVDIQSMPPRSLHNISCKVGMLYVQEWGSVLVVNSGDNSGGNNEWKRISSSTASSSNVHNNNSNNNGGRLVLATADFPQWALPPGIVCDRYIFACGGWLRLRFESLLPVDLSDCSVDSPYSVKLSKDTYVSFSVKWRITVTEGGTSATGSYINPQYQYSGAGKNGELQINSNSNPLYVDTAPSIRELVVKMANNILPNNHPISMLAKSRPYLFLGLSRQAFGDGLRSQVNGYQDLCQWAGQARNKGIKYDNLGHGSKKISRPRPRSRAPSNLDILIGHQSGGYGGNGEHSNNHGHYHQPSSALTSPMLRLSAMTLSTPTMPEPKPLLAAAAMTSSSTTTASSSPPLFYSTTTIQEEHQLSFKPEPLAMLTNETKKTENYISRNLAMLPSHPESDGGINNNSNDSSENSAIHGNVGSNLPIHNYTHKSQPLNKEPQQPQQQQQTSFVAAS</sequence>
<feature type="compositionally biased region" description="Polar residues" evidence="5">
    <location>
        <begin position="799"/>
        <end position="808"/>
    </location>
</feature>
<dbReference type="PROSITE" id="PS50016">
    <property type="entry name" value="ZF_PHD_2"/>
    <property type="match status" value="2"/>
</dbReference>
<dbReference type="GO" id="GO:0000981">
    <property type="term" value="F:DNA-binding transcription factor activity, RNA polymerase II-specific"/>
    <property type="evidence" value="ECO:0007669"/>
    <property type="project" value="TreeGrafter"/>
</dbReference>
<dbReference type="GO" id="GO:0008270">
    <property type="term" value="F:zinc ion binding"/>
    <property type="evidence" value="ECO:0007669"/>
    <property type="project" value="UniProtKB-KW"/>
</dbReference>
<evidence type="ECO:0000313" key="8">
    <source>
        <dbReference type="Proteomes" id="UP001150538"/>
    </source>
</evidence>
<dbReference type="InterPro" id="IPR001965">
    <property type="entry name" value="Znf_PHD"/>
</dbReference>
<feature type="compositionally biased region" description="Polar residues" evidence="5">
    <location>
        <begin position="390"/>
        <end position="410"/>
    </location>
</feature>
<dbReference type="PANTHER" id="PTHR14596">
    <property type="entry name" value="ZINC FINGER PROTEIN"/>
    <property type="match status" value="1"/>
</dbReference>
<feature type="domain" description="PHD-type" evidence="6">
    <location>
        <begin position="558"/>
        <end position="611"/>
    </location>
</feature>
<reference evidence="7" key="1">
    <citation type="submission" date="2022-07" db="EMBL/GenBank/DDBJ databases">
        <title>Phylogenomic reconstructions and comparative analyses of Kickxellomycotina fungi.</title>
        <authorList>
            <person name="Reynolds N.K."/>
            <person name="Stajich J.E."/>
            <person name="Barry K."/>
            <person name="Grigoriev I.V."/>
            <person name="Crous P."/>
            <person name="Smith M.E."/>
        </authorList>
    </citation>
    <scope>NUCLEOTIDE SEQUENCE</scope>
    <source>
        <strain evidence="7">NBRC 100468</strain>
    </source>
</reference>
<dbReference type="InterPro" id="IPR011011">
    <property type="entry name" value="Znf_FYVE_PHD"/>
</dbReference>
<feature type="region of interest" description="Disordered" evidence="5">
    <location>
        <begin position="110"/>
        <end position="167"/>
    </location>
</feature>
<feature type="compositionally biased region" description="Low complexity" evidence="5">
    <location>
        <begin position="367"/>
        <end position="377"/>
    </location>
</feature>
<feature type="compositionally biased region" description="Low complexity" evidence="5">
    <location>
        <begin position="256"/>
        <end position="291"/>
    </location>
</feature>
<dbReference type="GO" id="GO:0000987">
    <property type="term" value="F:cis-regulatory region sequence-specific DNA binding"/>
    <property type="evidence" value="ECO:0007669"/>
    <property type="project" value="TreeGrafter"/>
</dbReference>
<gene>
    <name evidence="7" type="ORF">H4219_004491</name>
</gene>
<feature type="region of interest" description="Disordered" evidence="5">
    <location>
        <begin position="1091"/>
        <end position="1114"/>
    </location>
</feature>
<feature type="compositionally biased region" description="Basic residues" evidence="5">
    <location>
        <begin position="378"/>
        <end position="389"/>
    </location>
</feature>
<keyword evidence="2 4" id="KW-0863">Zinc-finger</keyword>
<feature type="region of interest" description="Disordered" evidence="5">
    <location>
        <begin position="223"/>
        <end position="294"/>
    </location>
</feature>
<dbReference type="InterPro" id="IPR019787">
    <property type="entry name" value="Znf_PHD-finger"/>
</dbReference>
<feature type="region of interest" description="Disordered" evidence="5">
    <location>
        <begin position="1335"/>
        <end position="1354"/>
    </location>
</feature>
<keyword evidence="8" id="KW-1185">Reference proteome</keyword>
<evidence type="ECO:0000256" key="1">
    <source>
        <dbReference type="ARBA" id="ARBA00022723"/>
    </source>
</evidence>
<evidence type="ECO:0000256" key="4">
    <source>
        <dbReference type="PROSITE-ProRule" id="PRU00146"/>
    </source>
</evidence>
<feature type="compositionally biased region" description="Basic and acidic residues" evidence="5">
    <location>
        <begin position="223"/>
        <end position="232"/>
    </location>
</feature>
<dbReference type="GO" id="GO:0005634">
    <property type="term" value="C:nucleus"/>
    <property type="evidence" value="ECO:0007669"/>
    <property type="project" value="TreeGrafter"/>
</dbReference>